<dbReference type="InterPro" id="IPR027417">
    <property type="entry name" value="P-loop_NTPase"/>
</dbReference>
<dbReference type="InterPro" id="IPR052705">
    <property type="entry name" value="Gliding_Motility_GTPase"/>
</dbReference>
<keyword evidence="2" id="KW-0547">Nucleotide-binding</keyword>
<dbReference type="Pfam" id="PF03029">
    <property type="entry name" value="ATP_bind_1"/>
    <property type="match status" value="1"/>
</dbReference>
<dbReference type="InterPro" id="IPR004130">
    <property type="entry name" value="Gpn"/>
</dbReference>
<dbReference type="Gene3D" id="3.40.50.300">
    <property type="entry name" value="P-loop containing nucleotide triphosphate hydrolases"/>
    <property type="match status" value="1"/>
</dbReference>
<evidence type="ECO:0000256" key="3">
    <source>
        <dbReference type="ARBA" id="ARBA00022801"/>
    </source>
</evidence>
<name>A0A3B0W215_9ZZZZ</name>
<accession>A0A3B0W215</accession>
<protein>
    <recommendedName>
        <fullName evidence="6">ATP/GTP-binding protein</fullName>
    </recommendedName>
</protein>
<reference evidence="5" key="1">
    <citation type="submission" date="2018-06" db="EMBL/GenBank/DDBJ databases">
        <authorList>
            <person name="Zhirakovskaya E."/>
        </authorList>
    </citation>
    <scope>NUCLEOTIDE SEQUENCE</scope>
</reference>
<proteinExistence type="inferred from homology"/>
<evidence type="ECO:0000256" key="2">
    <source>
        <dbReference type="ARBA" id="ARBA00022741"/>
    </source>
</evidence>
<dbReference type="CDD" id="cd00882">
    <property type="entry name" value="Ras_like_GTPase"/>
    <property type="match status" value="1"/>
</dbReference>
<comment type="similarity">
    <text evidence="1">Belongs to the GPN-loop GTPase family.</text>
</comment>
<dbReference type="PANTHER" id="PTHR42708">
    <property type="entry name" value="ATP/GTP-BINDING PROTEIN-RELATED"/>
    <property type="match status" value="1"/>
</dbReference>
<evidence type="ECO:0000256" key="1">
    <source>
        <dbReference type="ARBA" id="ARBA00005290"/>
    </source>
</evidence>
<dbReference type="EMBL" id="UOFC01000276">
    <property type="protein sequence ID" value="VAW49341.1"/>
    <property type="molecule type" value="Genomic_DNA"/>
</dbReference>
<evidence type="ECO:0000313" key="5">
    <source>
        <dbReference type="EMBL" id="VAW49341.1"/>
    </source>
</evidence>
<keyword evidence="4" id="KW-0342">GTP-binding</keyword>
<evidence type="ECO:0008006" key="6">
    <source>
        <dbReference type="Google" id="ProtNLM"/>
    </source>
</evidence>
<gene>
    <name evidence="5" type="ORF">MNBD_GAMMA03-1836</name>
</gene>
<dbReference type="SUPFAM" id="SSF52540">
    <property type="entry name" value="P-loop containing nucleoside triphosphate hydrolases"/>
    <property type="match status" value="1"/>
</dbReference>
<evidence type="ECO:0000256" key="4">
    <source>
        <dbReference type="ARBA" id="ARBA00023134"/>
    </source>
</evidence>
<dbReference type="PANTHER" id="PTHR42708:SF1">
    <property type="entry name" value="GLIDING MOTILITY PROTEIN MGLA"/>
    <property type="match status" value="1"/>
</dbReference>
<dbReference type="GO" id="GO:0005525">
    <property type="term" value="F:GTP binding"/>
    <property type="evidence" value="ECO:0007669"/>
    <property type="project" value="UniProtKB-KW"/>
</dbReference>
<organism evidence="5">
    <name type="scientific">hydrothermal vent metagenome</name>
    <dbReference type="NCBI Taxonomy" id="652676"/>
    <lineage>
        <taxon>unclassified sequences</taxon>
        <taxon>metagenomes</taxon>
        <taxon>ecological metagenomes</taxon>
    </lineage>
</organism>
<sequence length="182" mass="20283">MKSNFKIIFSGPAGAGKTTAITSISDIETIQTEESSTDAIKQQKSSTTVALDYGAIILGDGTRIHLYGTPGQKRFDFMWDILSTGGIGLLLLIDGSNKGALEYLEFFLKSFKKFINQTSVVVGITRHDEAKQYNLEDYRQIVGEGHPIIPIFEIDARNRHDIALMIETLLYTLDPKLSMEQY</sequence>
<keyword evidence="3" id="KW-0378">Hydrolase</keyword>
<dbReference type="PRINTS" id="PR00449">
    <property type="entry name" value="RASTRNSFRMNG"/>
</dbReference>
<dbReference type="AlphaFoldDB" id="A0A3B0W215"/>
<dbReference type="GO" id="GO:0016787">
    <property type="term" value="F:hydrolase activity"/>
    <property type="evidence" value="ECO:0007669"/>
    <property type="project" value="UniProtKB-KW"/>
</dbReference>